<evidence type="ECO:0000313" key="2">
    <source>
        <dbReference type="EMBL" id="MBH1939966.1"/>
    </source>
</evidence>
<dbReference type="Pfam" id="PF07238">
    <property type="entry name" value="PilZ"/>
    <property type="match status" value="1"/>
</dbReference>
<feature type="domain" description="PilZ" evidence="1">
    <location>
        <begin position="98"/>
        <end position="191"/>
    </location>
</feature>
<dbReference type="Gene3D" id="2.40.10.220">
    <property type="entry name" value="predicted glycosyltransferase like domains"/>
    <property type="match status" value="1"/>
</dbReference>
<organism evidence="2 3">
    <name type="scientific">Mobilitalea sibirica</name>
    <dbReference type="NCBI Taxonomy" id="1462919"/>
    <lineage>
        <taxon>Bacteria</taxon>
        <taxon>Bacillati</taxon>
        <taxon>Bacillota</taxon>
        <taxon>Clostridia</taxon>
        <taxon>Lachnospirales</taxon>
        <taxon>Lachnospiraceae</taxon>
        <taxon>Mobilitalea</taxon>
    </lineage>
</organism>
<comment type="caution">
    <text evidence="2">The sequence shown here is derived from an EMBL/GenBank/DDBJ whole genome shotgun (WGS) entry which is preliminary data.</text>
</comment>
<gene>
    <name evidence="2" type="ORF">I5677_03530</name>
</gene>
<dbReference type="RefSeq" id="WP_197660173.1">
    <property type="nucleotide sequence ID" value="NZ_JAEAGR010000002.1"/>
</dbReference>
<reference evidence="2" key="1">
    <citation type="submission" date="2020-12" db="EMBL/GenBank/DDBJ databases">
        <title>M. sibirica DSM 26468T genome.</title>
        <authorList>
            <person name="Thieme N."/>
            <person name="Rettenmaier R."/>
            <person name="Zverlov V."/>
            <person name="Liebl W."/>
        </authorList>
    </citation>
    <scope>NUCLEOTIDE SEQUENCE</scope>
    <source>
        <strain evidence="2">DSM 26468</strain>
    </source>
</reference>
<dbReference type="Proteomes" id="UP000623269">
    <property type="component" value="Unassembled WGS sequence"/>
</dbReference>
<protein>
    <submittedName>
        <fullName evidence="2">PilZ domain-containing protein</fullName>
    </submittedName>
</protein>
<evidence type="ECO:0000313" key="3">
    <source>
        <dbReference type="Proteomes" id="UP000623269"/>
    </source>
</evidence>
<dbReference type="EMBL" id="JAEAGR010000002">
    <property type="protein sequence ID" value="MBH1939966.1"/>
    <property type="molecule type" value="Genomic_DNA"/>
</dbReference>
<evidence type="ECO:0000259" key="1">
    <source>
        <dbReference type="Pfam" id="PF07238"/>
    </source>
</evidence>
<accession>A0A8J7KS54</accession>
<proteinExistence type="predicted"/>
<dbReference type="GO" id="GO:0035438">
    <property type="term" value="F:cyclic-di-GMP binding"/>
    <property type="evidence" value="ECO:0007669"/>
    <property type="project" value="InterPro"/>
</dbReference>
<sequence length="209" mass="24533">MRLVEIDMNHKIILKFIYKEKLFRINLDVINKNMTHIIIPSLLEDNQVLDPSKMQDVEIIYTLQEGIFTFTSLTFEVAEYQGMRVYYVSSQENIERLNRREAYRLFIGEILKVTIVNKQGKRKIVEGVLKNVSVTGMCIVLKNELETGDTLKCLYNFEGLNIYLSGKIIRKEKMQRYHAFSYGCVFKDHNSGVSRMIALKHLRRKNSKQ</sequence>
<dbReference type="AlphaFoldDB" id="A0A8J7KS54"/>
<keyword evidence="3" id="KW-1185">Reference proteome</keyword>
<name>A0A8J7KS54_9FIRM</name>
<dbReference type="InterPro" id="IPR009875">
    <property type="entry name" value="PilZ_domain"/>
</dbReference>